<accession>G0N9M2</accession>
<evidence type="ECO:0000256" key="1">
    <source>
        <dbReference type="SAM" id="MobiDB-lite"/>
    </source>
</evidence>
<proteinExistence type="predicted"/>
<gene>
    <name evidence="2" type="ORF">CAEBREN_09630</name>
</gene>
<organism evidence="3">
    <name type="scientific">Caenorhabditis brenneri</name>
    <name type="common">Nematode worm</name>
    <dbReference type="NCBI Taxonomy" id="135651"/>
    <lineage>
        <taxon>Eukaryota</taxon>
        <taxon>Metazoa</taxon>
        <taxon>Ecdysozoa</taxon>
        <taxon>Nematoda</taxon>
        <taxon>Chromadorea</taxon>
        <taxon>Rhabditida</taxon>
        <taxon>Rhabditina</taxon>
        <taxon>Rhabditomorpha</taxon>
        <taxon>Rhabditoidea</taxon>
        <taxon>Rhabditidae</taxon>
        <taxon>Peloderinae</taxon>
        <taxon>Caenorhabditis</taxon>
    </lineage>
</organism>
<feature type="region of interest" description="Disordered" evidence="1">
    <location>
        <begin position="191"/>
        <end position="230"/>
    </location>
</feature>
<dbReference type="EMBL" id="GL379852">
    <property type="protein sequence ID" value="EGT55814.1"/>
    <property type="molecule type" value="Genomic_DNA"/>
</dbReference>
<reference evidence="3" key="1">
    <citation type="submission" date="2011-07" db="EMBL/GenBank/DDBJ databases">
        <authorList>
            <consortium name="Caenorhabditis brenneri Sequencing and Analysis Consortium"/>
            <person name="Wilson R.K."/>
        </authorList>
    </citation>
    <scope>NUCLEOTIDE SEQUENCE [LARGE SCALE GENOMIC DNA]</scope>
    <source>
        <strain evidence="3">PB2801</strain>
    </source>
</reference>
<sequence>MRTANIPVFSQLFKHPTRYSFREDYKPYNIQNSDSLQTGRLLLYVLAGSKLDLIRTKIALSLSAVSKQPYKNHGTVSLLVYEPPNGQESPFLSLITGECDIQRVKTAVKNAVVSKRIPYLKYKTPEQLTHVAPVVEVYNVEETLKSIRVQDQMRKQRKNSQPLYRVPVPQTETVAPINHSFIDDQSEVEDVVGSSDYGQSGSSNLSSARQDVSIDSQPGPSARHRPVQRLVSEDFKDSGITSMPSDFTNSLENIDEIQEEENDNGNEVTTQNAVESVDENVDENTGVLVFDVIHMPPFAPDIGDFFKKFKANYYILPTGKSNGFGSKEAVQLNQNIQSNCRVIPTDQTVDGGWHNGKVKVAKYLEET</sequence>
<dbReference type="InParanoid" id="G0N9M2"/>
<feature type="region of interest" description="Disordered" evidence="1">
    <location>
        <begin position="151"/>
        <end position="170"/>
    </location>
</feature>
<evidence type="ECO:0000313" key="2">
    <source>
        <dbReference type="EMBL" id="EGT55814.1"/>
    </source>
</evidence>
<dbReference type="HOGENOM" id="CLU_755604_0_0_1"/>
<name>G0N9M2_CAEBE</name>
<evidence type="ECO:0000313" key="3">
    <source>
        <dbReference type="Proteomes" id="UP000008068"/>
    </source>
</evidence>
<feature type="non-terminal residue" evidence="2">
    <location>
        <position position="367"/>
    </location>
</feature>
<dbReference type="AlphaFoldDB" id="G0N9M2"/>
<dbReference type="Proteomes" id="UP000008068">
    <property type="component" value="Unassembled WGS sequence"/>
</dbReference>
<keyword evidence="3" id="KW-1185">Reference proteome</keyword>
<protein>
    <submittedName>
        <fullName evidence="2">Uncharacterized protein</fullName>
    </submittedName>
</protein>
<feature type="compositionally biased region" description="Polar residues" evidence="1">
    <location>
        <begin position="196"/>
        <end position="219"/>
    </location>
</feature>